<name>A0A7G9T7D2_9LACO</name>
<feature type="domain" description="Peptide methionine sulphoxide reductase MsrA" evidence="6">
    <location>
        <begin position="5"/>
        <end position="154"/>
    </location>
</feature>
<dbReference type="GO" id="GO:0008113">
    <property type="term" value="F:peptide-methionine (S)-S-oxide reductase activity"/>
    <property type="evidence" value="ECO:0007669"/>
    <property type="project" value="UniProtKB-UniRule"/>
</dbReference>
<dbReference type="AlphaFoldDB" id="A0A7G9T7D2"/>
<dbReference type="NCBIfam" id="TIGR00401">
    <property type="entry name" value="msrA"/>
    <property type="match status" value="1"/>
</dbReference>
<keyword evidence="2 5" id="KW-0560">Oxidoreductase</keyword>
<evidence type="ECO:0000313" key="8">
    <source>
        <dbReference type="Proteomes" id="UP000515800"/>
    </source>
</evidence>
<evidence type="ECO:0000313" key="7">
    <source>
        <dbReference type="EMBL" id="QNN76007.1"/>
    </source>
</evidence>
<dbReference type="InterPro" id="IPR036509">
    <property type="entry name" value="Met_Sox_Rdtase_MsrA_sf"/>
</dbReference>
<dbReference type="PANTHER" id="PTHR43774:SF1">
    <property type="entry name" value="PEPTIDE METHIONINE SULFOXIDE REDUCTASE MSRA 2"/>
    <property type="match status" value="1"/>
</dbReference>
<dbReference type="InterPro" id="IPR002569">
    <property type="entry name" value="Met_Sox_Rdtase_MsrA_dom"/>
</dbReference>
<dbReference type="HAMAP" id="MF_01401">
    <property type="entry name" value="MsrA"/>
    <property type="match status" value="1"/>
</dbReference>
<sequence length="175" mass="20228">MKEETAIFAGGCFWCMVEPFEKMPGILKVRSGYTGGHLANPTYRQVCSHTTGHVEAVKIWYDAEQISYQQLLDIYWMIADPTDATGQFADRGNTYRPIIFVNSKQQAQIAEASKQKLAQSNRFDRPIVTQILPAQVFYDAEEEHQDFYRKDPAREAMMMGPRLAYQQKYWADQQK</sequence>
<comment type="similarity">
    <text evidence="1 5">Belongs to the MsrA Met sulfoxide reductase family.</text>
</comment>
<organism evidence="7 8">
    <name type="scientific">Weissella diestrammenae</name>
    <dbReference type="NCBI Taxonomy" id="1162633"/>
    <lineage>
        <taxon>Bacteria</taxon>
        <taxon>Bacillati</taxon>
        <taxon>Bacillota</taxon>
        <taxon>Bacilli</taxon>
        <taxon>Lactobacillales</taxon>
        <taxon>Lactobacillaceae</taxon>
        <taxon>Weissella</taxon>
    </lineage>
</organism>
<reference evidence="7 8" key="1">
    <citation type="submission" date="2020-08" db="EMBL/GenBank/DDBJ databases">
        <title>Genome sequence of Weissella diestrammenae KACC 16890T.</title>
        <authorList>
            <person name="Hyun D.-W."/>
            <person name="Bae J.-W."/>
        </authorList>
    </citation>
    <scope>NUCLEOTIDE SEQUENCE [LARGE SCALE GENOMIC DNA]</scope>
    <source>
        <strain evidence="7 8">KACC 16890</strain>
    </source>
</reference>
<proteinExistence type="inferred from homology"/>
<evidence type="ECO:0000256" key="1">
    <source>
        <dbReference type="ARBA" id="ARBA00005591"/>
    </source>
</evidence>
<keyword evidence="8" id="KW-1185">Reference proteome</keyword>
<dbReference type="Proteomes" id="UP000515800">
    <property type="component" value="Chromosome"/>
</dbReference>
<evidence type="ECO:0000256" key="5">
    <source>
        <dbReference type="HAMAP-Rule" id="MF_01401"/>
    </source>
</evidence>
<evidence type="ECO:0000256" key="3">
    <source>
        <dbReference type="ARBA" id="ARBA00047806"/>
    </source>
</evidence>
<gene>
    <name evidence="5 7" type="primary">msrA</name>
    <name evidence="7" type="ORF">H9L19_03940</name>
</gene>
<feature type="active site" evidence="5">
    <location>
        <position position="12"/>
    </location>
</feature>
<comment type="function">
    <text evidence="5">Has an important function as a repair enzyme for proteins that have been inactivated by oxidation. Catalyzes the reversible oxidation-reduction of methionine sulfoxide in proteins to methionine.</text>
</comment>
<dbReference type="EMBL" id="CP060724">
    <property type="protein sequence ID" value="QNN76007.1"/>
    <property type="molecule type" value="Genomic_DNA"/>
</dbReference>
<dbReference type="KEGG" id="wdi:H9L19_03940"/>
<evidence type="ECO:0000259" key="6">
    <source>
        <dbReference type="Pfam" id="PF01625"/>
    </source>
</evidence>
<comment type="catalytic activity">
    <reaction evidence="3 5">
        <text>L-methionyl-[protein] + [thioredoxin]-disulfide + H2O = L-methionyl-(S)-S-oxide-[protein] + [thioredoxin]-dithiol</text>
        <dbReference type="Rhea" id="RHEA:14217"/>
        <dbReference type="Rhea" id="RHEA-COMP:10698"/>
        <dbReference type="Rhea" id="RHEA-COMP:10700"/>
        <dbReference type="Rhea" id="RHEA-COMP:12313"/>
        <dbReference type="Rhea" id="RHEA-COMP:12315"/>
        <dbReference type="ChEBI" id="CHEBI:15377"/>
        <dbReference type="ChEBI" id="CHEBI:16044"/>
        <dbReference type="ChEBI" id="CHEBI:29950"/>
        <dbReference type="ChEBI" id="CHEBI:44120"/>
        <dbReference type="ChEBI" id="CHEBI:50058"/>
        <dbReference type="EC" id="1.8.4.11"/>
    </reaction>
</comment>
<evidence type="ECO:0000256" key="4">
    <source>
        <dbReference type="ARBA" id="ARBA00048782"/>
    </source>
</evidence>
<dbReference type="Gene3D" id="3.30.1060.10">
    <property type="entry name" value="Peptide methionine sulphoxide reductase MsrA"/>
    <property type="match status" value="1"/>
</dbReference>
<dbReference type="SUPFAM" id="SSF55068">
    <property type="entry name" value="Peptide methionine sulfoxide reductase"/>
    <property type="match status" value="1"/>
</dbReference>
<comment type="catalytic activity">
    <reaction evidence="4 5">
        <text>[thioredoxin]-disulfide + L-methionine + H2O = L-methionine (S)-S-oxide + [thioredoxin]-dithiol</text>
        <dbReference type="Rhea" id="RHEA:19993"/>
        <dbReference type="Rhea" id="RHEA-COMP:10698"/>
        <dbReference type="Rhea" id="RHEA-COMP:10700"/>
        <dbReference type="ChEBI" id="CHEBI:15377"/>
        <dbReference type="ChEBI" id="CHEBI:29950"/>
        <dbReference type="ChEBI" id="CHEBI:50058"/>
        <dbReference type="ChEBI" id="CHEBI:57844"/>
        <dbReference type="ChEBI" id="CHEBI:58772"/>
        <dbReference type="EC" id="1.8.4.11"/>
    </reaction>
</comment>
<evidence type="ECO:0000256" key="2">
    <source>
        <dbReference type="ARBA" id="ARBA00023002"/>
    </source>
</evidence>
<dbReference type="PANTHER" id="PTHR43774">
    <property type="entry name" value="PEPTIDE METHIONINE SULFOXIDE REDUCTASE"/>
    <property type="match status" value="1"/>
</dbReference>
<accession>A0A7G9T7D2</accession>
<dbReference type="EC" id="1.8.4.11" evidence="5"/>
<dbReference type="Pfam" id="PF01625">
    <property type="entry name" value="PMSR"/>
    <property type="match status" value="1"/>
</dbReference>
<protein>
    <recommendedName>
        <fullName evidence="5">Peptide methionine sulfoxide reductase MsrA</fullName>
        <shortName evidence="5">Protein-methionine-S-oxide reductase</shortName>
        <ecNumber evidence="5">1.8.4.11</ecNumber>
    </recommendedName>
    <alternativeName>
        <fullName evidence="5">Peptide-methionine (S)-S-oxide reductase</fullName>
        <shortName evidence="5">Peptide Met(O) reductase</shortName>
    </alternativeName>
</protein>
<dbReference type="RefSeq" id="WP_187529835.1">
    <property type="nucleotide sequence ID" value="NZ_CP060724.1"/>
</dbReference>